<dbReference type="GO" id="GO:0000287">
    <property type="term" value="F:magnesium ion binding"/>
    <property type="evidence" value="ECO:0007669"/>
    <property type="project" value="TreeGrafter"/>
</dbReference>
<keyword evidence="2" id="KW-0479">Metal-binding</keyword>
<comment type="cofactor">
    <cofactor evidence="1">
        <name>Mg(2+)</name>
        <dbReference type="ChEBI" id="CHEBI:18420"/>
    </cofactor>
</comment>
<evidence type="ECO:0000256" key="1">
    <source>
        <dbReference type="ARBA" id="ARBA00001946"/>
    </source>
</evidence>
<dbReference type="OrthoDB" id="9808769at2"/>
<reference evidence="4 5" key="1">
    <citation type="submission" date="2019-06" db="EMBL/GenBank/DDBJ databases">
        <title>Sequencing the genomes of 1000 actinobacteria strains.</title>
        <authorList>
            <person name="Klenk H.-P."/>
        </authorList>
    </citation>
    <scope>NUCLEOTIDE SEQUENCE [LARGE SCALE GENOMIC DNA]</scope>
    <source>
        <strain evidence="4 5">DSM 24617</strain>
    </source>
</reference>
<dbReference type="SUPFAM" id="SSF51621">
    <property type="entry name" value="Phosphoenolpyruvate/pyruvate domain"/>
    <property type="match status" value="1"/>
</dbReference>
<protein>
    <submittedName>
        <fullName evidence="4">HpcH/HpaI aldolase/citrate lyase family protein</fullName>
    </submittedName>
</protein>
<keyword evidence="5" id="KW-1185">Reference proteome</keyword>
<name>A0A542XGK5_9MICO</name>
<keyword evidence="4" id="KW-0456">Lyase</keyword>
<sequence length="414" mass="44164">MTDVTTELTAELDRQLQQADAELAARYPGERVDRQPVHTVYVPADRFGAGTVRAWGTEALRLLDTFAPDAPTLAAATGFDPGEVSEAYDAVRGKLQVEPVEDLRVDLEDGYGLRPDDVEDAHLRGTVEAFRRMADDGTRPPWFGVRFKSFEAPTRARGVRTLTQVVGAFADGGALPDGFTLTLPKVTSIAQVEAMVTACERLEQAYGLGAGAITFEIQVETAQSIMAPDGTAAVARMIGAAQGRASSLHYGTFDYSAGLGIAAAYQSLDHPAADHAKFVMQVAAAQTGVRMSDGSTNVVAFGDAEQAAATWRLHAGLVDRSLVRGIYQGWDMHPGHLVSRYLATYTFFRRAAPSAAARLKAYVARVEGDVMDEPATARMLSHALLRGMRCGAVDSGDVAAATGLTEADLVALTR</sequence>
<dbReference type="EMBL" id="VFOK01000001">
    <property type="protein sequence ID" value="TQL34966.1"/>
    <property type="molecule type" value="Genomic_DNA"/>
</dbReference>
<dbReference type="GO" id="GO:0006107">
    <property type="term" value="P:oxaloacetate metabolic process"/>
    <property type="evidence" value="ECO:0007669"/>
    <property type="project" value="TreeGrafter"/>
</dbReference>
<dbReference type="InterPro" id="IPR054255">
    <property type="entry name" value="DUF6986"/>
</dbReference>
<dbReference type="PANTHER" id="PTHR32308">
    <property type="entry name" value="LYASE BETA SUBUNIT, PUTATIVE (AFU_ORTHOLOGUE AFUA_4G13030)-RELATED"/>
    <property type="match status" value="1"/>
</dbReference>
<comment type="caution">
    <text evidence="4">The sequence shown here is derived from an EMBL/GenBank/DDBJ whole genome shotgun (WGS) entry which is preliminary data.</text>
</comment>
<proteinExistence type="predicted"/>
<evidence type="ECO:0000256" key="2">
    <source>
        <dbReference type="ARBA" id="ARBA00022723"/>
    </source>
</evidence>
<evidence type="ECO:0000313" key="4">
    <source>
        <dbReference type="EMBL" id="TQL34966.1"/>
    </source>
</evidence>
<dbReference type="InterPro" id="IPR015813">
    <property type="entry name" value="Pyrv/PenolPyrv_kinase-like_dom"/>
</dbReference>
<dbReference type="Proteomes" id="UP000318336">
    <property type="component" value="Unassembled WGS sequence"/>
</dbReference>
<dbReference type="Gene3D" id="3.20.20.60">
    <property type="entry name" value="Phosphoenolpyruvate-binding domains"/>
    <property type="match status" value="1"/>
</dbReference>
<organism evidence="4 5">
    <name type="scientific">Barrientosiimonas humi</name>
    <dbReference type="NCBI Taxonomy" id="999931"/>
    <lineage>
        <taxon>Bacteria</taxon>
        <taxon>Bacillati</taxon>
        <taxon>Actinomycetota</taxon>
        <taxon>Actinomycetes</taxon>
        <taxon>Micrococcales</taxon>
        <taxon>Dermacoccaceae</taxon>
        <taxon>Barrientosiimonas</taxon>
    </lineage>
</organism>
<keyword evidence="3" id="KW-0460">Magnesium</keyword>
<accession>A0A542XGK5</accession>
<dbReference type="InterPro" id="IPR040442">
    <property type="entry name" value="Pyrv_kinase-like_dom_sf"/>
</dbReference>
<dbReference type="Pfam" id="PF22484">
    <property type="entry name" value="DUF6986"/>
    <property type="match status" value="1"/>
</dbReference>
<dbReference type="AlphaFoldDB" id="A0A542XGK5"/>
<evidence type="ECO:0000313" key="5">
    <source>
        <dbReference type="Proteomes" id="UP000318336"/>
    </source>
</evidence>
<evidence type="ECO:0000256" key="3">
    <source>
        <dbReference type="ARBA" id="ARBA00022842"/>
    </source>
</evidence>
<dbReference type="GO" id="GO:0016829">
    <property type="term" value="F:lyase activity"/>
    <property type="evidence" value="ECO:0007669"/>
    <property type="project" value="UniProtKB-KW"/>
</dbReference>
<dbReference type="RefSeq" id="WP_142007303.1">
    <property type="nucleotide sequence ID" value="NZ_CAJTBP010000001.1"/>
</dbReference>
<dbReference type="PANTHER" id="PTHR32308:SF10">
    <property type="entry name" value="CITRATE LYASE SUBUNIT BETA"/>
    <property type="match status" value="1"/>
</dbReference>
<gene>
    <name evidence="4" type="ORF">FB554_3149</name>
</gene>